<name>A0A1P9WUR0_9BACT</name>
<dbReference type="SUPFAM" id="SSF46689">
    <property type="entry name" value="Homeodomain-like"/>
    <property type="match status" value="1"/>
</dbReference>
<dbReference type="GO" id="GO:0000976">
    <property type="term" value="F:transcription cis-regulatory region binding"/>
    <property type="evidence" value="ECO:0007669"/>
    <property type="project" value="TreeGrafter"/>
</dbReference>
<dbReference type="STRING" id="1178516.AWR27_07135"/>
<dbReference type="PANTHER" id="PTHR30055">
    <property type="entry name" value="HTH-TYPE TRANSCRIPTIONAL REGULATOR RUTR"/>
    <property type="match status" value="1"/>
</dbReference>
<dbReference type="OrthoDB" id="9789566at2"/>
<evidence type="ECO:0000256" key="1">
    <source>
        <dbReference type="ARBA" id="ARBA00023125"/>
    </source>
</evidence>
<accession>A0A1P9WUR0</accession>
<dbReference type="Proteomes" id="UP000187941">
    <property type="component" value="Chromosome"/>
</dbReference>
<dbReference type="RefSeq" id="WP_077130560.1">
    <property type="nucleotide sequence ID" value="NZ_CP014263.1"/>
</dbReference>
<evidence type="ECO:0000313" key="5">
    <source>
        <dbReference type="Proteomes" id="UP000187941"/>
    </source>
</evidence>
<dbReference type="AlphaFoldDB" id="A0A1P9WUR0"/>
<dbReference type="InterPro" id="IPR050109">
    <property type="entry name" value="HTH-type_TetR-like_transc_reg"/>
</dbReference>
<feature type="domain" description="HTH tetR-type" evidence="3">
    <location>
        <begin position="2"/>
        <end position="62"/>
    </location>
</feature>
<dbReference type="KEGG" id="smon:AWR27_07135"/>
<protein>
    <recommendedName>
        <fullName evidence="3">HTH tetR-type domain-containing protein</fullName>
    </recommendedName>
</protein>
<dbReference type="InterPro" id="IPR009057">
    <property type="entry name" value="Homeodomain-like_sf"/>
</dbReference>
<sequence>MTEKKETILTIALQLFAEQGYENTPTSQIARQAGVSEGLIFRHFESKEGLFKALLAEGQTRLKGYVDAIVNEPDYKKRIALVIELGPLLMRRERSFWQLQFTLKFKSALYAKLKNEQAEFVALFQAGVEAFAGLGYAEPEQETYLLMLLLEGLTGQMLAQGDSYDSAPVVAFIKSKYNV</sequence>
<dbReference type="PANTHER" id="PTHR30055:SF226">
    <property type="entry name" value="HTH-TYPE TRANSCRIPTIONAL REGULATOR PKSA"/>
    <property type="match status" value="1"/>
</dbReference>
<proteinExistence type="predicted"/>
<dbReference type="InterPro" id="IPR001647">
    <property type="entry name" value="HTH_TetR"/>
</dbReference>
<dbReference type="Pfam" id="PF00440">
    <property type="entry name" value="TetR_N"/>
    <property type="match status" value="1"/>
</dbReference>
<keyword evidence="5" id="KW-1185">Reference proteome</keyword>
<dbReference type="PRINTS" id="PR00455">
    <property type="entry name" value="HTHTETR"/>
</dbReference>
<keyword evidence="1 2" id="KW-0238">DNA-binding</keyword>
<reference evidence="4 5" key="1">
    <citation type="submission" date="2016-01" db="EMBL/GenBank/DDBJ databases">
        <authorList>
            <person name="Oliw E.H."/>
        </authorList>
    </citation>
    <scope>NUCLEOTIDE SEQUENCE [LARGE SCALE GENOMIC DNA]</scope>
    <source>
        <strain evidence="4 5">DY10</strain>
    </source>
</reference>
<evidence type="ECO:0000256" key="2">
    <source>
        <dbReference type="PROSITE-ProRule" id="PRU00335"/>
    </source>
</evidence>
<evidence type="ECO:0000259" key="3">
    <source>
        <dbReference type="PROSITE" id="PS50977"/>
    </source>
</evidence>
<dbReference type="PROSITE" id="PS50977">
    <property type="entry name" value="HTH_TETR_2"/>
    <property type="match status" value="1"/>
</dbReference>
<feature type="DNA-binding region" description="H-T-H motif" evidence="2">
    <location>
        <begin position="25"/>
        <end position="44"/>
    </location>
</feature>
<dbReference type="Gene3D" id="1.10.357.10">
    <property type="entry name" value="Tetracycline Repressor, domain 2"/>
    <property type="match status" value="1"/>
</dbReference>
<gene>
    <name evidence="4" type="ORF">AWR27_07135</name>
</gene>
<organism evidence="4 5">
    <name type="scientific">Spirosoma montaniterrae</name>
    <dbReference type="NCBI Taxonomy" id="1178516"/>
    <lineage>
        <taxon>Bacteria</taxon>
        <taxon>Pseudomonadati</taxon>
        <taxon>Bacteroidota</taxon>
        <taxon>Cytophagia</taxon>
        <taxon>Cytophagales</taxon>
        <taxon>Cytophagaceae</taxon>
        <taxon>Spirosoma</taxon>
    </lineage>
</organism>
<dbReference type="EMBL" id="CP014263">
    <property type="protein sequence ID" value="AQG79114.1"/>
    <property type="molecule type" value="Genomic_DNA"/>
</dbReference>
<dbReference type="GO" id="GO:0003700">
    <property type="term" value="F:DNA-binding transcription factor activity"/>
    <property type="evidence" value="ECO:0007669"/>
    <property type="project" value="TreeGrafter"/>
</dbReference>
<evidence type="ECO:0000313" key="4">
    <source>
        <dbReference type="EMBL" id="AQG79114.1"/>
    </source>
</evidence>